<protein>
    <submittedName>
        <fullName evidence="2">Uncharacterized protein</fullName>
    </submittedName>
</protein>
<feature type="signal peptide" evidence="1">
    <location>
        <begin position="1"/>
        <end position="21"/>
    </location>
</feature>
<feature type="chain" id="PRO_5029905754" evidence="1">
    <location>
        <begin position="22"/>
        <end position="171"/>
    </location>
</feature>
<keyword evidence="1" id="KW-0732">Signal</keyword>
<comment type="caution">
    <text evidence="2">The sequence shown here is derived from an EMBL/GenBank/DDBJ whole genome shotgun (WGS) entry which is preliminary data.</text>
</comment>
<proteinExistence type="predicted"/>
<dbReference type="AlphaFoldDB" id="A0A7J8F995"/>
<name>A0A7J8F995_MOLMO</name>
<reference evidence="2 3" key="1">
    <citation type="journal article" date="2020" name="Nature">
        <title>Six reference-quality genomes reveal evolution of bat adaptations.</title>
        <authorList>
            <person name="Jebb D."/>
            <person name="Huang Z."/>
            <person name="Pippel M."/>
            <person name="Hughes G.M."/>
            <person name="Lavrichenko K."/>
            <person name="Devanna P."/>
            <person name="Winkler S."/>
            <person name="Jermiin L.S."/>
            <person name="Skirmuntt E.C."/>
            <person name="Katzourakis A."/>
            <person name="Burkitt-Gray L."/>
            <person name="Ray D.A."/>
            <person name="Sullivan K.A.M."/>
            <person name="Roscito J.G."/>
            <person name="Kirilenko B.M."/>
            <person name="Davalos L.M."/>
            <person name="Corthals A.P."/>
            <person name="Power M.L."/>
            <person name="Jones G."/>
            <person name="Ransome R.D."/>
            <person name="Dechmann D.K.N."/>
            <person name="Locatelli A.G."/>
            <person name="Puechmaille S.J."/>
            <person name="Fedrigo O."/>
            <person name="Jarvis E.D."/>
            <person name="Hiller M."/>
            <person name="Vernes S.C."/>
            <person name="Myers E.W."/>
            <person name="Teeling E.C."/>
        </authorList>
    </citation>
    <scope>NUCLEOTIDE SEQUENCE [LARGE SCALE GENOMIC DNA]</scope>
    <source>
        <strain evidence="2">MMolMol1</strain>
        <tissue evidence="2">Muscle</tissue>
    </source>
</reference>
<evidence type="ECO:0000313" key="2">
    <source>
        <dbReference type="EMBL" id="KAF6444196.1"/>
    </source>
</evidence>
<accession>A0A7J8F995</accession>
<gene>
    <name evidence="2" type="ORF">HJG59_008506</name>
</gene>
<evidence type="ECO:0000313" key="3">
    <source>
        <dbReference type="Proteomes" id="UP000550707"/>
    </source>
</evidence>
<dbReference type="InParanoid" id="A0A7J8F995"/>
<keyword evidence="3" id="KW-1185">Reference proteome</keyword>
<dbReference type="EMBL" id="JACASF010000012">
    <property type="protein sequence ID" value="KAF6444196.1"/>
    <property type="molecule type" value="Genomic_DNA"/>
</dbReference>
<dbReference type="Proteomes" id="UP000550707">
    <property type="component" value="Unassembled WGS sequence"/>
</dbReference>
<evidence type="ECO:0000256" key="1">
    <source>
        <dbReference type="SAM" id="SignalP"/>
    </source>
</evidence>
<organism evidence="2 3">
    <name type="scientific">Molossus molossus</name>
    <name type="common">Pallas' mastiff bat</name>
    <name type="synonym">Vespertilio molossus</name>
    <dbReference type="NCBI Taxonomy" id="27622"/>
    <lineage>
        <taxon>Eukaryota</taxon>
        <taxon>Metazoa</taxon>
        <taxon>Chordata</taxon>
        <taxon>Craniata</taxon>
        <taxon>Vertebrata</taxon>
        <taxon>Euteleostomi</taxon>
        <taxon>Mammalia</taxon>
        <taxon>Eutheria</taxon>
        <taxon>Laurasiatheria</taxon>
        <taxon>Chiroptera</taxon>
        <taxon>Yangochiroptera</taxon>
        <taxon>Molossidae</taxon>
        <taxon>Molossus</taxon>
    </lineage>
</organism>
<sequence>MGKSSLLVLLAMGRPCGEAESAEWQYRLRKGPPCAPWVQLTRAWWLSASLSVGYKGQRGCLLVRQVPIDYWNLVFHLYLGVVKRLILCCLIRVWLCWKYFKNSQGPSHCGLVVELRPMHQKVASSIPSQGTCPGCVPDPQWGACRRRPINVLSHRCFYLSLPLPSPLSKGQ</sequence>